<name>M4C3Y3_HYAAE</name>
<organism evidence="1 2">
    <name type="scientific">Hyaloperonospora arabidopsidis (strain Emoy2)</name>
    <name type="common">Downy mildew agent</name>
    <name type="synonym">Peronospora arabidopsidis</name>
    <dbReference type="NCBI Taxonomy" id="559515"/>
    <lineage>
        <taxon>Eukaryota</taxon>
        <taxon>Sar</taxon>
        <taxon>Stramenopiles</taxon>
        <taxon>Oomycota</taxon>
        <taxon>Peronosporomycetes</taxon>
        <taxon>Peronosporales</taxon>
        <taxon>Peronosporaceae</taxon>
        <taxon>Hyaloperonospora</taxon>
    </lineage>
</organism>
<proteinExistence type="predicted"/>
<evidence type="ECO:0000313" key="1">
    <source>
        <dbReference type="EnsemblProtists" id="HpaP813801"/>
    </source>
</evidence>
<reference evidence="2" key="1">
    <citation type="journal article" date="2010" name="Science">
        <title>Signatures of adaptation to obligate biotrophy in the Hyaloperonospora arabidopsidis genome.</title>
        <authorList>
            <person name="Baxter L."/>
            <person name="Tripathy S."/>
            <person name="Ishaque N."/>
            <person name="Boot N."/>
            <person name="Cabral A."/>
            <person name="Kemen E."/>
            <person name="Thines M."/>
            <person name="Ah-Fong A."/>
            <person name="Anderson R."/>
            <person name="Badejoko W."/>
            <person name="Bittner-Eddy P."/>
            <person name="Boore J.L."/>
            <person name="Chibucos M.C."/>
            <person name="Coates M."/>
            <person name="Dehal P."/>
            <person name="Delehaunty K."/>
            <person name="Dong S."/>
            <person name="Downton P."/>
            <person name="Dumas B."/>
            <person name="Fabro G."/>
            <person name="Fronick C."/>
            <person name="Fuerstenberg S.I."/>
            <person name="Fulton L."/>
            <person name="Gaulin E."/>
            <person name="Govers F."/>
            <person name="Hughes L."/>
            <person name="Humphray S."/>
            <person name="Jiang R.H."/>
            <person name="Judelson H."/>
            <person name="Kamoun S."/>
            <person name="Kyung K."/>
            <person name="Meijer H."/>
            <person name="Minx P."/>
            <person name="Morris P."/>
            <person name="Nelson J."/>
            <person name="Phuntumart V."/>
            <person name="Qutob D."/>
            <person name="Rehmany A."/>
            <person name="Rougon-Cardoso A."/>
            <person name="Ryden P."/>
            <person name="Torto-Alalibo T."/>
            <person name="Studholme D."/>
            <person name="Wang Y."/>
            <person name="Win J."/>
            <person name="Wood J."/>
            <person name="Clifton S.W."/>
            <person name="Rogers J."/>
            <person name="Van den Ackerveken G."/>
            <person name="Jones J.D."/>
            <person name="McDowell J.M."/>
            <person name="Beynon J."/>
            <person name="Tyler B.M."/>
        </authorList>
    </citation>
    <scope>NUCLEOTIDE SEQUENCE [LARGE SCALE GENOMIC DNA]</scope>
    <source>
        <strain evidence="2">Emoy2</strain>
    </source>
</reference>
<keyword evidence="2" id="KW-1185">Reference proteome</keyword>
<evidence type="ECO:0000313" key="2">
    <source>
        <dbReference type="Proteomes" id="UP000011713"/>
    </source>
</evidence>
<reference evidence="1" key="2">
    <citation type="submission" date="2015-06" db="UniProtKB">
        <authorList>
            <consortium name="EnsemblProtists"/>
        </authorList>
    </citation>
    <scope>IDENTIFICATION</scope>
    <source>
        <strain evidence="1">Emoy2</strain>
    </source>
</reference>
<dbReference type="InParanoid" id="M4C3Y3"/>
<dbReference type="VEuPathDB" id="FungiDB:HpaG813801"/>
<dbReference type="HOGENOM" id="CLU_2517392_0_0_1"/>
<dbReference type="EnsemblProtists" id="HpaT813801">
    <property type="protein sequence ID" value="HpaP813801"/>
    <property type="gene ID" value="HpaG813801"/>
</dbReference>
<dbReference type="Proteomes" id="UP000011713">
    <property type="component" value="Unassembled WGS sequence"/>
</dbReference>
<protein>
    <submittedName>
        <fullName evidence="1">Uncharacterized protein</fullName>
    </submittedName>
</protein>
<accession>M4C3Y3</accession>
<sequence length="85" mass="9421">MGDFPPKERGLVSCLPGKSRLCPLLQLAADWKVIFCCTCKSRGPVKNGGQNMSRSVDVIIIVRHDVSPVSDRSAFTLLSLTRQYR</sequence>
<dbReference type="EMBL" id="JH598189">
    <property type="status" value="NOT_ANNOTATED_CDS"/>
    <property type="molecule type" value="Genomic_DNA"/>
</dbReference>
<dbReference type="AlphaFoldDB" id="M4C3Y3"/>